<dbReference type="PANTHER" id="PTHR48083">
    <property type="entry name" value="MEDIUM-CHAIN SPECIFIC ACYL-COA DEHYDROGENASE, MITOCHONDRIAL-RELATED"/>
    <property type="match status" value="1"/>
</dbReference>
<dbReference type="SUPFAM" id="SSF56645">
    <property type="entry name" value="Acyl-CoA dehydrogenase NM domain-like"/>
    <property type="match status" value="1"/>
</dbReference>
<feature type="domain" description="Acyl-CoA dehydrogenase/oxidase C-terminal" evidence="7">
    <location>
        <begin position="272"/>
        <end position="420"/>
    </location>
</feature>
<dbReference type="InterPro" id="IPR050741">
    <property type="entry name" value="Acyl-CoA_dehydrogenase"/>
</dbReference>
<feature type="domain" description="Acyl-CoA dehydrogenase/oxidase N-terminal" evidence="8">
    <location>
        <begin position="37"/>
        <end position="150"/>
    </location>
</feature>
<evidence type="ECO:0000313" key="9">
    <source>
        <dbReference type="EMBL" id="KAK7408111.1"/>
    </source>
</evidence>
<comment type="cofactor">
    <cofactor evidence="1">
        <name>FAD</name>
        <dbReference type="ChEBI" id="CHEBI:57692"/>
    </cofactor>
</comment>
<evidence type="ECO:0000256" key="3">
    <source>
        <dbReference type="ARBA" id="ARBA00022630"/>
    </source>
</evidence>
<comment type="similarity">
    <text evidence="2">Belongs to the acyl-CoA dehydrogenase family.</text>
</comment>
<dbReference type="PANTHER" id="PTHR48083:SF11">
    <property type="entry name" value="ACYL-COA DEHYDROGENASE_OXIDASE C-TERMINAL DOMAIN-CONTAINING PROTEIN"/>
    <property type="match status" value="1"/>
</dbReference>
<evidence type="ECO:0000256" key="5">
    <source>
        <dbReference type="ARBA" id="ARBA00023002"/>
    </source>
</evidence>
<proteinExistence type="inferred from homology"/>
<feature type="region of interest" description="Disordered" evidence="6">
    <location>
        <begin position="411"/>
        <end position="433"/>
    </location>
</feature>
<dbReference type="InterPro" id="IPR013786">
    <property type="entry name" value="AcylCoA_DH/ox_N"/>
</dbReference>
<evidence type="ECO:0000313" key="10">
    <source>
        <dbReference type="Proteomes" id="UP001498476"/>
    </source>
</evidence>
<dbReference type="Gene3D" id="1.10.540.10">
    <property type="entry name" value="Acyl-CoA dehydrogenase/oxidase, N-terminal domain"/>
    <property type="match status" value="1"/>
</dbReference>
<dbReference type="InterPro" id="IPR009100">
    <property type="entry name" value="AcylCoA_DH/oxidase_NM_dom_sf"/>
</dbReference>
<evidence type="ECO:0000259" key="8">
    <source>
        <dbReference type="Pfam" id="PF02771"/>
    </source>
</evidence>
<dbReference type="SUPFAM" id="SSF47203">
    <property type="entry name" value="Acyl-CoA dehydrogenase C-terminal domain-like"/>
    <property type="match status" value="1"/>
</dbReference>
<organism evidence="9 10">
    <name type="scientific">Neonectria punicea</name>
    <dbReference type="NCBI Taxonomy" id="979145"/>
    <lineage>
        <taxon>Eukaryota</taxon>
        <taxon>Fungi</taxon>
        <taxon>Dikarya</taxon>
        <taxon>Ascomycota</taxon>
        <taxon>Pezizomycotina</taxon>
        <taxon>Sordariomycetes</taxon>
        <taxon>Hypocreomycetidae</taxon>
        <taxon>Hypocreales</taxon>
        <taxon>Nectriaceae</taxon>
        <taxon>Neonectria</taxon>
    </lineage>
</organism>
<dbReference type="InterPro" id="IPR037069">
    <property type="entry name" value="AcylCoA_DH/ox_N_sf"/>
</dbReference>
<evidence type="ECO:0000256" key="4">
    <source>
        <dbReference type="ARBA" id="ARBA00022827"/>
    </source>
</evidence>
<dbReference type="Pfam" id="PF02771">
    <property type="entry name" value="Acyl-CoA_dh_N"/>
    <property type="match status" value="1"/>
</dbReference>
<sequence>MLPSSPVDDAVLDGPAFGHLPRWAKAKLRPIAIEKIQAVYDWVENECIPREPVMAAQVDAKRWATPPLMNELRVRAKERGLFNLFLPNHFEESPGLTNLEYSCCAEIMGRCYWAAQTMNCHAPETGNIELLAKYCSSEQKKKWLVPLMEGSASSAYSMTEPNVAASDATNIGISITRDGNEYVINGRKLYANCLWNKDLSFYILMGLSDPEDPNKWNRHTMIIVPCDTPGITQVRNLSIMGYDWAPEGHGEYVYENCRVPAENVIVSPGKAFMIAQGRLGGGRIHHCMRLLGQAERAYELALMRCNDPKKKPRGKLIGEFDSNIERIAQMRLDIDAMRLIVCSAADTMDEVGNKEGKRCIAMCKVLIPQKVTELIDEVMQIWAGQGLTQHTPLPQLWTYARFVRVADGPDAAHKHQVGREEMKKGKQVTERHQEYNRKAKKFAELSGEKLRMMPEDTL</sequence>
<protein>
    <recommendedName>
        <fullName evidence="11">Acyl-CoA dehydrogenase</fullName>
    </recommendedName>
</protein>
<keyword evidence="5" id="KW-0560">Oxidoreductase</keyword>
<dbReference type="Proteomes" id="UP001498476">
    <property type="component" value="Unassembled WGS sequence"/>
</dbReference>
<keyword evidence="4" id="KW-0274">FAD</keyword>
<gene>
    <name evidence="9" type="ORF">QQX98_009702</name>
</gene>
<dbReference type="InterPro" id="IPR009075">
    <property type="entry name" value="AcylCo_DH/oxidase_C"/>
</dbReference>
<name>A0ABR1GRQ7_9HYPO</name>
<evidence type="ECO:0008006" key="11">
    <source>
        <dbReference type="Google" id="ProtNLM"/>
    </source>
</evidence>
<dbReference type="EMBL" id="JAZAVJ010000198">
    <property type="protein sequence ID" value="KAK7408111.1"/>
    <property type="molecule type" value="Genomic_DNA"/>
</dbReference>
<reference evidence="9 10" key="1">
    <citation type="journal article" date="2025" name="Microbiol. Resour. Announc.">
        <title>Draft genome sequences for Neonectria magnoliae and Neonectria punicea, canker pathogens of Liriodendron tulipifera and Acer saccharum in West Virginia.</title>
        <authorList>
            <person name="Petronek H.M."/>
            <person name="Kasson M.T."/>
            <person name="Metheny A.M."/>
            <person name="Stauder C.M."/>
            <person name="Lovett B."/>
            <person name="Lynch S.C."/>
            <person name="Garnas J.R."/>
            <person name="Kasson L.R."/>
            <person name="Stajich J.E."/>
        </authorList>
    </citation>
    <scope>NUCLEOTIDE SEQUENCE [LARGE SCALE GENOMIC DNA]</scope>
    <source>
        <strain evidence="9 10">NRRL 64653</strain>
    </source>
</reference>
<dbReference type="Pfam" id="PF00441">
    <property type="entry name" value="Acyl-CoA_dh_1"/>
    <property type="match status" value="1"/>
</dbReference>
<dbReference type="InterPro" id="IPR036250">
    <property type="entry name" value="AcylCo_DH-like_C"/>
</dbReference>
<accession>A0ABR1GRQ7</accession>
<evidence type="ECO:0000256" key="6">
    <source>
        <dbReference type="SAM" id="MobiDB-lite"/>
    </source>
</evidence>
<evidence type="ECO:0000259" key="7">
    <source>
        <dbReference type="Pfam" id="PF00441"/>
    </source>
</evidence>
<dbReference type="Gene3D" id="1.20.140.10">
    <property type="entry name" value="Butyryl-CoA Dehydrogenase, subunit A, domain 3"/>
    <property type="match status" value="1"/>
</dbReference>
<dbReference type="InterPro" id="IPR046373">
    <property type="entry name" value="Acyl-CoA_Oxase/DH_mid-dom_sf"/>
</dbReference>
<comment type="caution">
    <text evidence="9">The sequence shown here is derived from an EMBL/GenBank/DDBJ whole genome shotgun (WGS) entry which is preliminary data.</text>
</comment>
<keyword evidence="10" id="KW-1185">Reference proteome</keyword>
<keyword evidence="3" id="KW-0285">Flavoprotein</keyword>
<evidence type="ECO:0000256" key="2">
    <source>
        <dbReference type="ARBA" id="ARBA00009347"/>
    </source>
</evidence>
<evidence type="ECO:0000256" key="1">
    <source>
        <dbReference type="ARBA" id="ARBA00001974"/>
    </source>
</evidence>
<dbReference type="Gene3D" id="2.40.110.10">
    <property type="entry name" value="Butyryl-CoA Dehydrogenase, subunit A, domain 2"/>
    <property type="match status" value="1"/>
</dbReference>